<dbReference type="AlphaFoldDB" id="A0A914Z6J1"/>
<dbReference type="GO" id="GO:0004725">
    <property type="term" value="F:protein tyrosine phosphatase activity"/>
    <property type="evidence" value="ECO:0007669"/>
    <property type="project" value="InterPro"/>
</dbReference>
<dbReference type="PANTHER" id="PTHR46163:SF5">
    <property type="entry name" value="TYROSINE-PROTEIN PHOSPHATASE"/>
    <property type="match status" value="1"/>
</dbReference>
<evidence type="ECO:0000313" key="3">
    <source>
        <dbReference type="WBParaSite" id="PSU_v2.g7542.t1"/>
    </source>
</evidence>
<dbReference type="InterPro" id="IPR052782">
    <property type="entry name" value="Oocyte-zygote_transition_reg"/>
</dbReference>
<dbReference type="PANTHER" id="PTHR46163">
    <property type="entry name" value="TYROSINE-PROTEIN PHOSPHATASE-RELATED"/>
    <property type="match status" value="1"/>
</dbReference>
<evidence type="ECO:0000259" key="1">
    <source>
        <dbReference type="PROSITE" id="PS50055"/>
    </source>
</evidence>
<keyword evidence="2" id="KW-1185">Reference proteome</keyword>
<dbReference type="Proteomes" id="UP000887577">
    <property type="component" value="Unplaced"/>
</dbReference>
<evidence type="ECO:0000313" key="2">
    <source>
        <dbReference type="Proteomes" id="UP000887577"/>
    </source>
</evidence>
<reference evidence="3" key="1">
    <citation type="submission" date="2022-11" db="UniProtKB">
        <authorList>
            <consortium name="WormBaseParasite"/>
        </authorList>
    </citation>
    <scope>IDENTIFICATION</scope>
</reference>
<dbReference type="InterPro" id="IPR029021">
    <property type="entry name" value="Prot-tyrosine_phosphatase-like"/>
</dbReference>
<dbReference type="WBParaSite" id="PSU_v2.g7542.t1">
    <property type="protein sequence ID" value="PSU_v2.g7542.t1"/>
    <property type="gene ID" value="PSU_v2.g7542"/>
</dbReference>
<feature type="domain" description="Tyrosine-protein phosphatase" evidence="1">
    <location>
        <begin position="48"/>
        <end position="103"/>
    </location>
</feature>
<name>A0A914Z6J1_9BILA</name>
<sequence length="103" mass="11681">MKVAIDAFVKQVLQKGIKGLLKDFTSIRIAALPEKEEISQWIAHPELNRYKNILCWDKSRVILKEHPDGNSYIHASIVGSPLYPDRFICAQGPLPHTVSIFIL</sequence>
<proteinExistence type="predicted"/>
<protein>
    <submittedName>
        <fullName evidence="3">Tyrosine-protein phosphatase domain-containing protein</fullName>
    </submittedName>
</protein>
<dbReference type="SUPFAM" id="SSF52799">
    <property type="entry name" value="(Phosphotyrosine protein) phosphatases II"/>
    <property type="match status" value="1"/>
</dbReference>
<accession>A0A914Z6J1</accession>
<dbReference type="InterPro" id="IPR000242">
    <property type="entry name" value="PTP_cat"/>
</dbReference>
<dbReference type="PROSITE" id="PS50055">
    <property type="entry name" value="TYR_PHOSPHATASE_PTP"/>
    <property type="match status" value="1"/>
</dbReference>
<dbReference type="Pfam" id="PF00102">
    <property type="entry name" value="Y_phosphatase"/>
    <property type="match status" value="1"/>
</dbReference>
<dbReference type="Gene3D" id="3.90.190.10">
    <property type="entry name" value="Protein tyrosine phosphatase superfamily"/>
    <property type="match status" value="1"/>
</dbReference>
<organism evidence="2 3">
    <name type="scientific">Panagrolaimus superbus</name>
    <dbReference type="NCBI Taxonomy" id="310955"/>
    <lineage>
        <taxon>Eukaryota</taxon>
        <taxon>Metazoa</taxon>
        <taxon>Ecdysozoa</taxon>
        <taxon>Nematoda</taxon>
        <taxon>Chromadorea</taxon>
        <taxon>Rhabditida</taxon>
        <taxon>Tylenchina</taxon>
        <taxon>Panagrolaimomorpha</taxon>
        <taxon>Panagrolaimoidea</taxon>
        <taxon>Panagrolaimidae</taxon>
        <taxon>Panagrolaimus</taxon>
    </lineage>
</organism>